<feature type="region of interest" description="Disordered" evidence="1">
    <location>
        <begin position="1192"/>
        <end position="1212"/>
    </location>
</feature>
<dbReference type="Pfam" id="PF15253">
    <property type="entry name" value="STIL_N"/>
    <property type="match status" value="1"/>
</dbReference>
<dbReference type="InterPro" id="IPR057731">
    <property type="entry name" value="STIL_N"/>
</dbReference>
<feature type="region of interest" description="Disordered" evidence="1">
    <location>
        <begin position="921"/>
        <end position="940"/>
    </location>
</feature>
<feature type="compositionally biased region" description="Polar residues" evidence="1">
    <location>
        <begin position="1202"/>
        <end position="1211"/>
    </location>
</feature>
<dbReference type="InterPro" id="IPR058559">
    <property type="entry name" value="PRM_STIL"/>
</dbReference>
<name>A0A8T1SSD9_CHESE</name>
<feature type="compositionally biased region" description="Basic and acidic residues" evidence="1">
    <location>
        <begin position="1031"/>
        <end position="1045"/>
    </location>
</feature>
<evidence type="ECO:0000313" key="4">
    <source>
        <dbReference type="EMBL" id="KAG6932082.1"/>
    </source>
</evidence>
<feature type="region of interest" description="Disordered" evidence="1">
    <location>
        <begin position="1004"/>
        <end position="1045"/>
    </location>
</feature>
<feature type="compositionally biased region" description="Polar residues" evidence="1">
    <location>
        <begin position="623"/>
        <end position="637"/>
    </location>
</feature>
<evidence type="ECO:0000259" key="2">
    <source>
        <dbReference type="Pfam" id="PF15253"/>
    </source>
</evidence>
<dbReference type="GO" id="GO:0031023">
    <property type="term" value="P:microtubule organizing center organization"/>
    <property type="evidence" value="ECO:0007669"/>
    <property type="project" value="TreeGrafter"/>
</dbReference>
<feature type="compositionally biased region" description="Polar residues" evidence="1">
    <location>
        <begin position="398"/>
        <end position="413"/>
    </location>
</feature>
<comment type="caution">
    <text evidence="4">The sequence shown here is derived from an EMBL/GenBank/DDBJ whole genome shotgun (WGS) entry which is preliminary data.</text>
</comment>
<dbReference type="OrthoDB" id="76173at2759"/>
<feature type="region of interest" description="Disordered" evidence="1">
    <location>
        <begin position="527"/>
        <end position="638"/>
    </location>
</feature>
<reference evidence="4 5" key="1">
    <citation type="journal article" date="2020" name="G3 (Bethesda)">
        <title>Draft Genome of the Common Snapping Turtle, Chelydra serpentina, a Model for Phenotypic Plasticity in Reptiles.</title>
        <authorList>
            <person name="Das D."/>
            <person name="Singh S.K."/>
            <person name="Bierstedt J."/>
            <person name="Erickson A."/>
            <person name="Galli G.L.J."/>
            <person name="Crossley D.A. 2nd"/>
            <person name="Rhen T."/>
        </authorList>
    </citation>
    <scope>NUCLEOTIDE SEQUENCE [LARGE SCALE GENOMIC DNA]</scope>
    <source>
        <strain evidence="4">KW</strain>
    </source>
</reference>
<dbReference type="Pfam" id="PF25775">
    <property type="entry name" value="CC_STIL"/>
    <property type="match status" value="1"/>
</dbReference>
<gene>
    <name evidence="4" type="primary">STIL</name>
    <name evidence="4" type="ORF">G0U57_000344</name>
</gene>
<dbReference type="InterPro" id="IPR026123">
    <property type="entry name" value="STIL"/>
</dbReference>
<dbReference type="GO" id="GO:0071539">
    <property type="term" value="P:protein localization to centrosome"/>
    <property type="evidence" value="ECO:0007669"/>
    <property type="project" value="TreeGrafter"/>
</dbReference>
<feature type="region of interest" description="Disordered" evidence="1">
    <location>
        <begin position="398"/>
        <end position="440"/>
    </location>
</feature>
<dbReference type="Proteomes" id="UP000765507">
    <property type="component" value="Unassembled WGS sequence"/>
</dbReference>
<organism evidence="4 5">
    <name type="scientific">Chelydra serpentina</name>
    <name type="common">Snapping turtle</name>
    <name type="synonym">Testudo serpentina</name>
    <dbReference type="NCBI Taxonomy" id="8475"/>
    <lineage>
        <taxon>Eukaryota</taxon>
        <taxon>Metazoa</taxon>
        <taxon>Chordata</taxon>
        <taxon>Craniata</taxon>
        <taxon>Vertebrata</taxon>
        <taxon>Euteleostomi</taxon>
        <taxon>Archelosauria</taxon>
        <taxon>Testudinata</taxon>
        <taxon>Testudines</taxon>
        <taxon>Cryptodira</taxon>
        <taxon>Durocryptodira</taxon>
        <taxon>Americhelydia</taxon>
        <taxon>Chelydroidea</taxon>
        <taxon>Chelydridae</taxon>
        <taxon>Chelydra</taxon>
    </lineage>
</organism>
<feature type="domain" description="STIL coiled coil region" evidence="3">
    <location>
        <begin position="782"/>
        <end position="810"/>
    </location>
</feature>
<feature type="compositionally biased region" description="Polar residues" evidence="1">
    <location>
        <begin position="1015"/>
        <end position="1030"/>
    </location>
</feature>
<protein>
    <submittedName>
        <fullName evidence="4">SCL/TAL1 interrupting locus</fullName>
    </submittedName>
</protein>
<accession>A0A8T1SSD9</accession>
<keyword evidence="5" id="KW-1185">Reference proteome</keyword>
<proteinExistence type="predicted"/>
<feature type="compositionally biased region" description="Low complexity" evidence="1">
    <location>
        <begin position="556"/>
        <end position="580"/>
    </location>
</feature>
<dbReference type="InterPro" id="IPR057655">
    <property type="entry name" value="STIL_CC"/>
</dbReference>
<dbReference type="GO" id="GO:0007224">
    <property type="term" value="P:smoothened signaling pathway"/>
    <property type="evidence" value="ECO:0007669"/>
    <property type="project" value="TreeGrafter"/>
</dbReference>
<evidence type="ECO:0000313" key="5">
    <source>
        <dbReference type="Proteomes" id="UP000765507"/>
    </source>
</evidence>
<feature type="domain" description="STIL N-terminal" evidence="2">
    <location>
        <begin position="57"/>
        <end position="399"/>
    </location>
</feature>
<dbReference type="EMBL" id="JAHGAV010000104">
    <property type="protein sequence ID" value="KAG6932082.1"/>
    <property type="molecule type" value="Genomic_DNA"/>
</dbReference>
<sequence>VPPLEPPKAEGPGRGLARGSKAAVMEAIYAVSDHQTDPRIASSRMVPFSFPLSKCALWDPTPVGGVIGAHISYYRNPKLLMMEKALRLAYRHAKQSERKFFSCFLLGTLAVDEDNEGASLTIDRFDPGREVTDGSGKVPTAPLPGDFLIPCTINASGSSSGDVIVHNSEDFNLAFKGLQQSLCSRDSLDLSRLLTIRVHIASTENMDNLNFDFHWAAVTITNTLEYTPVKSVPIIPTALARNLSGHMNIAQIQGTYKSGYLTMDQTRKLLLVLESDPKAYALPLVGIWLSGITHIYNPQVWACCLRYLFSSSIQERVLSESGSFLIVLYSLTHKEPEFYECLPCSEQTELGFQLLTSKETLHLFKNVEPSDKHPIQFELNAEKQNAETEFFSKVSTNLSIRSPPQGSSPSKLSVSDHDSGVEDEDLSPRPIPSPHPVSQQVTKIHPSVPELSLVFDGSFIELKPMSQPMETMNNKNQPLLVPQPNKKTYSTGPFYQNQCFDNNKQSFSTHARHSSLRRLPSQLNQITPTLKPCRGKQLSLQQQPNYRRVGLQTRKSSGSSSSSSSPSPSTPRSGPSPDTSVHQARMPSERLVLNPDGATQRKGEPPVRRPSTSNSKQPPGATQPPQYNVAFSPQNSRRPTELQIPVPQVPSCCPASVCSCQLHGHIQYSSTNAWQGLVKMGTNHAEIQSDVPQESAYSVFHQNVTCPNTCCNPVHTPTSSVTHGYNGKMGNCSPLGSSLSPGSRRSPHPSPCHLQSCAAHSACTHSPAPKMGSDNGMMGLSPDAYRILTEQDRQLKLLQAQIQRLLEAQTLQPCSTKTTISNNALQSEKQLEFVAMETQSSQGLHMRKSVSIAVSTGASLFWNAPCEKQDDSVCPVKQDDNEISKEDISISINTEQDTSNTSIASSLKAVDIPSFVESSHVAEEGTNQTGLRNEPVSPACAPNSLLEESVSMCLQTGPTEGANNHMVAPNEPKTEHGGPPLPSHPSDDQKFYQDILGQVNHFLKSSSEESDHSSTKQTMVGNDGTTCRNINDTKERSSVSDPGLTDKDSVISATLKQLRNLGVKIESPDKMKKNAHKVENASVLACINPEAVVPGLNYMSFVNVGMSGLTPNGVDLSMEANAIALKYLSESQLTQLSLSHTSEKPPEDSSFQNLLHANMDKSMMGLSLISPNNMSFATKKYMKRYGLLQSSDNSEDEEELQTHNCSSSSISKNEDVLETNFKPVLEGFNFWKDSSEGVCERLSINLKPCKESTGSYSSSESDGPVLRNITNEVFPPKILHQPHENSRQILKDLKPKTRLVAGKVEFTQQPDTENLGNVRIFPENPQTPTLETLNQADSMSSVGTFLDVQHLRQLPKLF</sequence>
<dbReference type="GO" id="GO:0005815">
    <property type="term" value="C:microtubule organizing center"/>
    <property type="evidence" value="ECO:0007669"/>
    <property type="project" value="TreeGrafter"/>
</dbReference>
<feature type="non-terminal residue" evidence="4">
    <location>
        <position position="1358"/>
    </location>
</feature>
<evidence type="ECO:0000256" key="1">
    <source>
        <dbReference type="SAM" id="MobiDB-lite"/>
    </source>
</evidence>
<dbReference type="Pfam" id="PF26399">
    <property type="entry name" value="PRM_STIL"/>
    <property type="match status" value="1"/>
</dbReference>
<dbReference type="GO" id="GO:0007052">
    <property type="term" value="P:mitotic spindle organization"/>
    <property type="evidence" value="ECO:0007669"/>
    <property type="project" value="TreeGrafter"/>
</dbReference>
<dbReference type="PANTHER" id="PTHR15128:SF0">
    <property type="entry name" value="SCL-INTERRUPTING LOCUS PROTEIN"/>
    <property type="match status" value="1"/>
</dbReference>
<dbReference type="PANTHER" id="PTHR15128">
    <property type="entry name" value="TAL1 SCL INTERRUPTING LOCUS"/>
    <property type="match status" value="1"/>
</dbReference>
<feature type="region of interest" description="Disordered" evidence="1">
    <location>
        <begin position="955"/>
        <end position="989"/>
    </location>
</feature>
<evidence type="ECO:0000259" key="3">
    <source>
        <dbReference type="Pfam" id="PF25775"/>
    </source>
</evidence>